<evidence type="ECO:0000313" key="2">
    <source>
        <dbReference type="WBParaSite" id="ACAC_0001062501-mRNA-1"/>
    </source>
</evidence>
<reference evidence="1" key="1">
    <citation type="submission" date="2012-09" db="EMBL/GenBank/DDBJ databases">
        <authorList>
            <person name="Martin A.A."/>
        </authorList>
    </citation>
    <scope>NUCLEOTIDE SEQUENCE</scope>
</reference>
<name>A0A0K0DHG3_ANGCA</name>
<sequence length="166" mass="18593">MFEKASLFLTPLKTGFCDFSVEVVQISGDVEVAEASFGLGLLSEAFPPQEVVQILKKWDWTAESIDVRCVAVHFRGKGLVLFHWPMRNVVDDVSGAPRRSAGDLIFGLKAQHRWFHYIIFLLQLVGVGERGVSWMAIAEGDCEDFLGRSVKAEKNFIMQKVACTVR</sequence>
<protein>
    <submittedName>
        <fullName evidence="2">DUF4283 domain-containing protein</fullName>
    </submittedName>
</protein>
<keyword evidence="1" id="KW-1185">Reference proteome</keyword>
<dbReference type="AlphaFoldDB" id="A0A0K0DHG3"/>
<reference evidence="2" key="2">
    <citation type="submission" date="2017-02" db="UniProtKB">
        <authorList>
            <consortium name="WormBaseParasite"/>
        </authorList>
    </citation>
    <scope>IDENTIFICATION</scope>
</reference>
<evidence type="ECO:0000313" key="1">
    <source>
        <dbReference type="Proteomes" id="UP000035642"/>
    </source>
</evidence>
<accession>A0A0K0DHG3</accession>
<dbReference type="Proteomes" id="UP000035642">
    <property type="component" value="Unassembled WGS sequence"/>
</dbReference>
<proteinExistence type="predicted"/>
<dbReference type="WBParaSite" id="ACAC_0001062501-mRNA-1">
    <property type="protein sequence ID" value="ACAC_0001062501-mRNA-1"/>
    <property type="gene ID" value="ACAC_0001062501"/>
</dbReference>
<organism evidence="1 2">
    <name type="scientific">Angiostrongylus cantonensis</name>
    <name type="common">Rat lungworm</name>
    <dbReference type="NCBI Taxonomy" id="6313"/>
    <lineage>
        <taxon>Eukaryota</taxon>
        <taxon>Metazoa</taxon>
        <taxon>Ecdysozoa</taxon>
        <taxon>Nematoda</taxon>
        <taxon>Chromadorea</taxon>
        <taxon>Rhabditida</taxon>
        <taxon>Rhabditina</taxon>
        <taxon>Rhabditomorpha</taxon>
        <taxon>Strongyloidea</taxon>
        <taxon>Metastrongylidae</taxon>
        <taxon>Angiostrongylus</taxon>
    </lineage>
</organism>